<evidence type="ECO:0000256" key="1">
    <source>
        <dbReference type="ARBA" id="ARBA00007529"/>
    </source>
</evidence>
<dbReference type="GO" id="GO:0047580">
    <property type="term" value="F:4-hydroxyproline epimerase activity"/>
    <property type="evidence" value="ECO:0007669"/>
    <property type="project" value="TreeGrafter"/>
</dbReference>
<dbReference type="Gene3D" id="3.10.310.10">
    <property type="entry name" value="Diaminopimelate Epimerase, Chain A, domain 1"/>
    <property type="match status" value="2"/>
</dbReference>
<comment type="similarity">
    <text evidence="1">Belongs to the proline racemase family.</text>
</comment>
<evidence type="ECO:0000313" key="3">
    <source>
        <dbReference type="Proteomes" id="UP000314223"/>
    </source>
</evidence>
<dbReference type="PANTHER" id="PTHR33442">
    <property type="entry name" value="TRANS-3-HYDROXY-L-PROLINE DEHYDRATASE"/>
    <property type="match status" value="1"/>
</dbReference>
<name>A0A5C4WZG0_9MICO</name>
<dbReference type="FunFam" id="3.10.310.10:FF:000003">
    <property type="entry name" value="Proline racemase"/>
    <property type="match status" value="1"/>
</dbReference>
<accession>A0A5C4WZG0</accession>
<dbReference type="AlphaFoldDB" id="A0A5C4WZG0"/>
<dbReference type="RefSeq" id="WP_139469203.1">
    <property type="nucleotide sequence ID" value="NZ_VDMQ01000008.1"/>
</dbReference>
<dbReference type="EMBL" id="VDMQ01000008">
    <property type="protein sequence ID" value="TNM53706.1"/>
    <property type="molecule type" value="Genomic_DNA"/>
</dbReference>
<evidence type="ECO:0000313" key="2">
    <source>
        <dbReference type="EMBL" id="TNM53706.1"/>
    </source>
</evidence>
<dbReference type="Pfam" id="PF05544">
    <property type="entry name" value="Pro_racemase"/>
    <property type="match status" value="1"/>
</dbReference>
<sequence length="338" mass="36127">MQTNRLIQTVEAHTEGLPVRVVTGGVGPLPGESMAERREWFIENSDDLRTFLMCEPRGHGWLSGAILQPPTRADADWGVLFIEVTGVLPMCGAGTIAVATVLVETGMVPVVEPVTTVRLDAPIGLITAEVVVRDSRAESVTIVNVPSYAHVLDQTVEVPGRGTIACDIGFGGNFYAFVSAADVDIPFERDRAEDFISAGREIMAAVNEQLDPVHPVTGFRGCEHVVFLTPPTGPGPDGEIPDARHVLINYPGWLDRSPGGTGTSALMAVRHARGQLGLNTDFVNQCFIGTSFTGRLIEETRVGEHVAVVPTITGSAWLTATSQFMLDPSDPFPAGFSL</sequence>
<reference evidence="2 3" key="1">
    <citation type="submission" date="2019-06" db="EMBL/GenBank/DDBJ databases">
        <authorList>
            <person name="Mardanova A.M."/>
            <person name="Pudova D.S."/>
            <person name="Shagimardanova E.I."/>
            <person name="Gogoleva N.E."/>
            <person name="Lutfullin M.T."/>
            <person name="Hadieva G.F."/>
            <person name="Sharipova M.R."/>
        </authorList>
    </citation>
    <scope>NUCLEOTIDE SEQUENCE [LARGE SCALE GENOMIC DNA]</scope>
    <source>
        <strain evidence="2 3">MG-1</strain>
    </source>
</reference>
<comment type="caution">
    <text evidence="2">The sequence shown here is derived from an EMBL/GenBank/DDBJ whole genome shotgun (WGS) entry which is preliminary data.</text>
</comment>
<dbReference type="SUPFAM" id="SSF54506">
    <property type="entry name" value="Diaminopimelate epimerase-like"/>
    <property type="match status" value="1"/>
</dbReference>
<protein>
    <submittedName>
        <fullName evidence="2">Proline racemase</fullName>
    </submittedName>
</protein>
<dbReference type="SFLD" id="SFLDS00028">
    <property type="entry name" value="Proline_Racemase"/>
    <property type="match status" value="1"/>
</dbReference>
<dbReference type="Proteomes" id="UP000314223">
    <property type="component" value="Unassembled WGS sequence"/>
</dbReference>
<organism evidence="2 3">
    <name type="scientific">Brevibacterium sediminis</name>
    <dbReference type="NCBI Taxonomy" id="1857024"/>
    <lineage>
        <taxon>Bacteria</taxon>
        <taxon>Bacillati</taxon>
        <taxon>Actinomycetota</taxon>
        <taxon>Actinomycetes</taxon>
        <taxon>Micrococcales</taxon>
        <taxon>Brevibacteriaceae</taxon>
        <taxon>Brevibacterium</taxon>
    </lineage>
</organism>
<dbReference type="PIRSF" id="PIRSF029792">
    <property type="entry name" value="Pro_racemase"/>
    <property type="match status" value="1"/>
</dbReference>
<gene>
    <name evidence="2" type="ORF">FHQ09_13055</name>
</gene>
<dbReference type="InterPro" id="IPR008794">
    <property type="entry name" value="Pro_racemase_fam"/>
</dbReference>
<proteinExistence type="inferred from homology"/>
<dbReference type="PANTHER" id="PTHR33442:SF5">
    <property type="entry name" value="BIFUNCTIONAL TRANS-3-HYDROXY-L-PROLINE DEHYDRATASE_2-EPIMERASE"/>
    <property type="match status" value="1"/>
</dbReference>